<sequence>MKEKAKNILFWFILVQPFLDLYWFYHGSLATILPFTLPTIIRLIAVAVLFCLFFSQKESWQKLSTQKWLIAYLILLIIYSVLHLVHVRTFTSVNPTNYGYSTSGELFYLIRMCLPLVILYLTKELNFGTKQLQQVIEGVSGLFSGTIVLSNLFVISLKSYETGVISANIFEWFFNPNIGYSHMASKGFFNFTNMISAVLFMLLPLLIYYLFTDFNWITITLNVVQALAMIEIGTKVAAIGLIGGILVGLLLYLFHRYILKNAKKNMLAVLVSLLIGAGSIAILPFGPAIQRYNYEIYLAKQSDHDLSDETRELNDGLKKYPTGQKREDFLRSFIKENYQAYALNPKFVFKSYPYRYDPEFWLKIINEPGQTRMENRHLEKAMLNQVVKTNDNKLDKFLGISYVRENNIFNLERDFAAQIYSLGWIGMLIFVGPYLAILLYAAYRWLRYQSARTYLVSSLIVSSAFILLAAFYSGNVMDFLTASFIFAFIEGNLLLQVRKTKTNTTINLNQN</sequence>
<dbReference type="STRING" id="303541.JF72_12360"/>
<feature type="transmembrane region" description="Helical" evidence="1">
    <location>
        <begin position="479"/>
        <end position="495"/>
    </location>
</feature>
<protein>
    <submittedName>
        <fullName evidence="2">Putative membrane protein</fullName>
    </submittedName>
</protein>
<name>A0A0F4LNV4_9LACO</name>
<feature type="transmembrane region" description="Helical" evidence="1">
    <location>
        <begin position="266"/>
        <end position="285"/>
    </location>
</feature>
<keyword evidence="1" id="KW-1133">Transmembrane helix</keyword>
<feature type="transmembrane region" description="Helical" evidence="1">
    <location>
        <begin position="106"/>
        <end position="122"/>
    </location>
</feature>
<gene>
    <name evidence="2" type="ORF">JF72_12360</name>
</gene>
<dbReference type="InterPro" id="IPR049504">
    <property type="entry name" value="O-antigen_lig"/>
</dbReference>
<dbReference type="EMBL" id="JXLG01000009">
    <property type="protein sequence ID" value="KJY60290.1"/>
    <property type="molecule type" value="Genomic_DNA"/>
</dbReference>
<dbReference type="HOGENOM" id="CLU_536164_0_0_9"/>
<organism evidence="2 3">
    <name type="scientific">Lactobacillus apis</name>
    <dbReference type="NCBI Taxonomy" id="303541"/>
    <lineage>
        <taxon>Bacteria</taxon>
        <taxon>Bacillati</taxon>
        <taxon>Bacillota</taxon>
        <taxon>Bacilli</taxon>
        <taxon>Lactobacillales</taxon>
        <taxon>Lactobacillaceae</taxon>
        <taxon>Lactobacillus</taxon>
    </lineage>
</organism>
<proteinExistence type="predicted"/>
<keyword evidence="3" id="KW-1185">Reference proteome</keyword>
<comment type="caution">
    <text evidence="2">The sequence shown here is derived from an EMBL/GenBank/DDBJ whole genome shotgun (WGS) entry which is preliminary data.</text>
</comment>
<keyword evidence="1" id="KW-0812">Transmembrane</keyword>
<keyword evidence="1" id="KW-0472">Membrane</keyword>
<feature type="transmembrane region" description="Helical" evidence="1">
    <location>
        <begin position="232"/>
        <end position="254"/>
    </location>
</feature>
<feature type="transmembrane region" description="Helical" evidence="1">
    <location>
        <begin position="31"/>
        <end position="55"/>
    </location>
</feature>
<evidence type="ECO:0000313" key="3">
    <source>
        <dbReference type="Proteomes" id="UP000033682"/>
    </source>
</evidence>
<feature type="transmembrane region" description="Helical" evidence="1">
    <location>
        <begin position="191"/>
        <end position="212"/>
    </location>
</feature>
<dbReference type="RefSeq" id="WP_046307775.1">
    <property type="nucleotide sequence ID" value="NZ_KQ034000.1"/>
</dbReference>
<evidence type="ECO:0000313" key="2">
    <source>
        <dbReference type="EMBL" id="KJY60290.1"/>
    </source>
</evidence>
<evidence type="ECO:0000256" key="1">
    <source>
        <dbReference type="SAM" id="Phobius"/>
    </source>
</evidence>
<dbReference type="Proteomes" id="UP000033682">
    <property type="component" value="Unassembled WGS sequence"/>
</dbReference>
<feature type="transmembrane region" description="Helical" evidence="1">
    <location>
        <begin position="454"/>
        <end position="473"/>
    </location>
</feature>
<feature type="transmembrane region" description="Helical" evidence="1">
    <location>
        <begin position="419"/>
        <end position="442"/>
    </location>
</feature>
<dbReference type="Pfam" id="PF13425">
    <property type="entry name" value="O-antigen_lig"/>
    <property type="match status" value="1"/>
</dbReference>
<dbReference type="AlphaFoldDB" id="A0A0F4LNV4"/>
<dbReference type="PATRIC" id="fig|303541.3.peg.1402"/>
<feature type="transmembrane region" description="Helical" evidence="1">
    <location>
        <begin position="7"/>
        <end position="25"/>
    </location>
</feature>
<feature type="transmembrane region" description="Helical" evidence="1">
    <location>
        <begin position="67"/>
        <end position="86"/>
    </location>
</feature>
<accession>A0A0F4LNV4</accession>
<reference evidence="2 3" key="1">
    <citation type="submission" date="2015-01" db="EMBL/GenBank/DDBJ databases">
        <title>Comparative genomics of the lactic acid bacteria isolated from the honey bee gut.</title>
        <authorList>
            <person name="Ellegaard K.M."/>
            <person name="Tamarit D."/>
            <person name="Javelind E."/>
            <person name="Olofsson T."/>
            <person name="Andersson S.G."/>
            <person name="Vasquez A."/>
        </authorList>
    </citation>
    <scope>NUCLEOTIDE SEQUENCE [LARGE SCALE GENOMIC DNA]</scope>
    <source>
        <strain evidence="2 3">Hma11</strain>
    </source>
</reference>